<dbReference type="AlphaFoldDB" id="A0A0F3KIQ4"/>
<protein>
    <submittedName>
        <fullName evidence="1">Uncharacterized protein</fullName>
    </submittedName>
</protein>
<dbReference type="Proteomes" id="UP000033651">
    <property type="component" value="Unassembled WGS sequence"/>
</dbReference>
<dbReference type="InterPro" id="IPR025459">
    <property type="entry name" value="DUF4279"/>
</dbReference>
<comment type="caution">
    <text evidence="1">The sequence shown here is derived from an EMBL/GenBank/DDBJ whole genome shotgun (WGS) entry which is preliminary data.</text>
</comment>
<evidence type="ECO:0000313" key="2">
    <source>
        <dbReference type="Proteomes" id="UP000033651"/>
    </source>
</evidence>
<proteinExistence type="predicted"/>
<name>A0A0F3KIQ4_9GAMM</name>
<accession>A0A0F3KIQ4</accession>
<dbReference type="EMBL" id="JZRB01000030">
    <property type="protein sequence ID" value="KJV30882.1"/>
    <property type="molecule type" value="Genomic_DNA"/>
</dbReference>
<dbReference type="PATRIC" id="fig|345309.4.peg.2425"/>
<dbReference type="OrthoDB" id="5952806at2"/>
<evidence type="ECO:0000313" key="1">
    <source>
        <dbReference type="EMBL" id="KJV30882.1"/>
    </source>
</evidence>
<keyword evidence="2" id="KW-1185">Reference proteome</keyword>
<dbReference type="Pfam" id="PF14106">
    <property type="entry name" value="DUF4279"/>
    <property type="match status" value="1"/>
</dbReference>
<sequence>MATGTLDIDTDLAQRTPVVTASFRLTSEHHVLDHLVSGFGIEGGASWQKGDVDDEAAQARRTHGWAVTLPPQRTYSVDTAISALLHALAPQRDAILQVVGLMEVDVHVCIDVQVAPGHLPVLHASPATIAAMAAYHAACSVALREL</sequence>
<organism evidence="1 2">
    <name type="scientific">Luteibacter yeojuensis</name>
    <dbReference type="NCBI Taxonomy" id="345309"/>
    <lineage>
        <taxon>Bacteria</taxon>
        <taxon>Pseudomonadati</taxon>
        <taxon>Pseudomonadota</taxon>
        <taxon>Gammaproteobacteria</taxon>
        <taxon>Lysobacterales</taxon>
        <taxon>Rhodanobacteraceae</taxon>
        <taxon>Luteibacter</taxon>
    </lineage>
</organism>
<gene>
    <name evidence="1" type="ORF">VI08_14110</name>
</gene>
<reference evidence="1 2" key="1">
    <citation type="submission" date="2015-03" db="EMBL/GenBank/DDBJ databases">
        <title>Draft genome sequence of Luteibacter yeojuensis strain SU11.</title>
        <authorList>
            <person name="Sulaiman J."/>
            <person name="Priya K."/>
            <person name="Chan K.-G."/>
        </authorList>
    </citation>
    <scope>NUCLEOTIDE SEQUENCE [LARGE SCALE GENOMIC DNA]</scope>
    <source>
        <strain evidence="1 2">SU11</strain>
    </source>
</reference>
<dbReference type="RefSeq" id="WP_045830247.1">
    <property type="nucleotide sequence ID" value="NZ_JZRB01000030.1"/>
</dbReference>